<dbReference type="EMBL" id="JAAKZY010000004">
    <property type="protein sequence ID" value="NGO06494.1"/>
    <property type="molecule type" value="Genomic_DNA"/>
</dbReference>
<feature type="transmembrane region" description="Helical" evidence="7">
    <location>
        <begin position="20"/>
        <end position="40"/>
    </location>
</feature>
<dbReference type="RefSeq" id="WP_165254415.1">
    <property type="nucleotide sequence ID" value="NZ_JAAKZY010000004.1"/>
</dbReference>
<dbReference type="InterPro" id="IPR050250">
    <property type="entry name" value="Macrolide_Exporter_MacB"/>
</dbReference>
<feature type="domain" description="ABC3 transporter permease C-terminal" evidence="8">
    <location>
        <begin position="642"/>
        <end position="764"/>
    </location>
</feature>
<keyword evidence="3 7" id="KW-0812">Transmembrane</keyword>
<protein>
    <submittedName>
        <fullName evidence="10">FtsX-like permease family protein</fullName>
    </submittedName>
</protein>
<evidence type="ECO:0000256" key="5">
    <source>
        <dbReference type="ARBA" id="ARBA00023136"/>
    </source>
</evidence>
<feature type="transmembrane region" description="Helical" evidence="7">
    <location>
        <begin position="245"/>
        <end position="273"/>
    </location>
</feature>
<sequence length="772" mass="80606">MSAVWRAARGAVRRRRLQTFVIGLVVLMSTGTIVVALGLVDAASAPFDRAFGKQRGAHAVATFDPGKASDAQLARAARQPGVEAAAGPFRQAVLELPRKTARRFGLDTGVAVVGRAGPGGPVDRVDLWGGRWATRPGEIVLNRDPGWTTEHLGKKIKVPGGPTLTIVGHAFTLSQSADAWVAPGQIAALGPTATQMLFRFEDSSTEGGVRSALSAVTAELPPDSLTASQSYLTIKHQIGSSARAYAPYLMAFGVLGIVVAVLIVANVVSGAVISGFRHIGILKAIGFTPGQVVAVYLAMVSVPAVVGCVLGTVIGNLLARPLLEFAFTGPDAGVMRDSVGGVPAWVNAVALLGLPSAVVLAALVPALRAHRMSAARAISAGSAQRSGRALRIQRRLASSRLPRSVSLGLALPFARPGRSALTLAAVVLGVTTVTFATGLATTMTRFGNVGEGAYQVVVYAGNFKDGREIDPEHGDRDLHSLLRSLPGATEVTARGYADARVAGHPGGVDVEGRRGDRPAMGDVLVEGRWMRDTDEIVAPTPFLRERGLEVGDRLLLEKGDRRERVTVVGEAMGGNARNMYASWATMRALAPQEEAIAYHVKLAQGTDPDAYMAAARAADAGVNPTANGPNTVTQTIVGSASVLTLMLAAVASLGVFNTVVLNTRERRRDLGMLKSIGMTPRQVTVMMVSSMAALGVVGGLLGIPLGIVGHHLIVPEMADAVDLALPAYMTDVWQPLALTALAFAGLTITSLGAFIPSRRAARLTIAEVLHNE</sequence>
<evidence type="ECO:0000256" key="3">
    <source>
        <dbReference type="ARBA" id="ARBA00022692"/>
    </source>
</evidence>
<evidence type="ECO:0000256" key="1">
    <source>
        <dbReference type="ARBA" id="ARBA00004651"/>
    </source>
</evidence>
<keyword evidence="4 7" id="KW-1133">Transmembrane helix</keyword>
<evidence type="ECO:0000313" key="11">
    <source>
        <dbReference type="Proteomes" id="UP000472335"/>
    </source>
</evidence>
<dbReference type="InterPro" id="IPR025857">
    <property type="entry name" value="MacB_PCD"/>
</dbReference>
<comment type="caution">
    <text evidence="10">The sequence shown here is derived from an EMBL/GenBank/DDBJ whole genome shotgun (WGS) entry which is preliminary data.</text>
</comment>
<keyword evidence="5 7" id="KW-0472">Membrane</keyword>
<feature type="transmembrane region" description="Helical" evidence="7">
    <location>
        <begin position="294"/>
        <end position="319"/>
    </location>
</feature>
<evidence type="ECO:0000256" key="6">
    <source>
        <dbReference type="ARBA" id="ARBA00038076"/>
    </source>
</evidence>
<organism evidence="10 11">
    <name type="scientific">Streptomyces scabichelini</name>
    <dbReference type="NCBI Taxonomy" id="2711217"/>
    <lineage>
        <taxon>Bacteria</taxon>
        <taxon>Bacillati</taxon>
        <taxon>Actinomycetota</taxon>
        <taxon>Actinomycetes</taxon>
        <taxon>Kitasatosporales</taxon>
        <taxon>Streptomycetaceae</taxon>
        <taxon>Streptomyces</taxon>
    </lineage>
</organism>
<dbReference type="Pfam" id="PF12704">
    <property type="entry name" value="MacB_PCD"/>
    <property type="match status" value="1"/>
</dbReference>
<evidence type="ECO:0000313" key="10">
    <source>
        <dbReference type="EMBL" id="NGO06494.1"/>
    </source>
</evidence>
<dbReference type="GO" id="GO:0005886">
    <property type="term" value="C:plasma membrane"/>
    <property type="evidence" value="ECO:0007669"/>
    <property type="project" value="UniProtKB-SubCell"/>
</dbReference>
<keyword evidence="11" id="KW-1185">Reference proteome</keyword>
<comment type="similarity">
    <text evidence="6">Belongs to the ABC-4 integral membrane protein family.</text>
</comment>
<evidence type="ECO:0000259" key="8">
    <source>
        <dbReference type="Pfam" id="PF02687"/>
    </source>
</evidence>
<keyword evidence="2" id="KW-1003">Cell membrane</keyword>
<feature type="transmembrane region" description="Helical" evidence="7">
    <location>
        <begin position="640"/>
        <end position="662"/>
    </location>
</feature>
<dbReference type="PANTHER" id="PTHR30572">
    <property type="entry name" value="MEMBRANE COMPONENT OF TRANSPORTER-RELATED"/>
    <property type="match status" value="1"/>
</dbReference>
<feature type="domain" description="MacB-like periplasmic core" evidence="9">
    <location>
        <begin position="419"/>
        <end position="617"/>
    </location>
</feature>
<gene>
    <name evidence="10" type="ORF">G5C60_02075</name>
</gene>
<dbReference type="AlphaFoldDB" id="A0A6G4UY19"/>
<name>A0A6G4UY19_9ACTN</name>
<evidence type="ECO:0000256" key="4">
    <source>
        <dbReference type="ARBA" id="ARBA00022989"/>
    </source>
</evidence>
<evidence type="ECO:0000259" key="9">
    <source>
        <dbReference type="Pfam" id="PF12704"/>
    </source>
</evidence>
<dbReference type="Proteomes" id="UP000472335">
    <property type="component" value="Unassembled WGS sequence"/>
</dbReference>
<feature type="transmembrane region" description="Helical" evidence="7">
    <location>
        <begin position="733"/>
        <end position="755"/>
    </location>
</feature>
<feature type="transmembrane region" description="Helical" evidence="7">
    <location>
        <begin position="344"/>
        <end position="367"/>
    </location>
</feature>
<evidence type="ECO:0000256" key="7">
    <source>
        <dbReference type="SAM" id="Phobius"/>
    </source>
</evidence>
<feature type="transmembrane region" description="Helical" evidence="7">
    <location>
        <begin position="683"/>
        <end position="713"/>
    </location>
</feature>
<comment type="subcellular location">
    <subcellularLocation>
        <location evidence="1">Cell membrane</location>
        <topology evidence="1">Multi-pass membrane protein</topology>
    </subcellularLocation>
</comment>
<accession>A0A6G4UY19</accession>
<evidence type="ECO:0000256" key="2">
    <source>
        <dbReference type="ARBA" id="ARBA00022475"/>
    </source>
</evidence>
<proteinExistence type="inferred from homology"/>
<feature type="transmembrane region" description="Helical" evidence="7">
    <location>
        <begin position="420"/>
        <end position="440"/>
    </location>
</feature>
<reference evidence="10 11" key="1">
    <citation type="submission" date="2020-02" db="EMBL/GenBank/DDBJ databases">
        <title>Whole-genome analyses of novel actinobacteria.</title>
        <authorList>
            <person name="Sahin N."/>
            <person name="Gencbay T."/>
        </authorList>
    </citation>
    <scope>NUCLEOTIDE SEQUENCE [LARGE SCALE GENOMIC DNA]</scope>
    <source>
        <strain evidence="10 11">HC44</strain>
    </source>
</reference>
<feature type="domain" description="ABC3 transporter permease C-terminal" evidence="8">
    <location>
        <begin position="251"/>
        <end position="373"/>
    </location>
</feature>
<dbReference type="InterPro" id="IPR003838">
    <property type="entry name" value="ABC3_permease_C"/>
</dbReference>
<dbReference type="Pfam" id="PF02687">
    <property type="entry name" value="FtsX"/>
    <property type="match status" value="2"/>
</dbReference>
<dbReference type="GO" id="GO:0022857">
    <property type="term" value="F:transmembrane transporter activity"/>
    <property type="evidence" value="ECO:0007669"/>
    <property type="project" value="TreeGrafter"/>
</dbReference>
<dbReference type="PANTHER" id="PTHR30572:SF4">
    <property type="entry name" value="ABC TRANSPORTER PERMEASE YTRF"/>
    <property type="match status" value="1"/>
</dbReference>